<reference evidence="14 15" key="1">
    <citation type="submission" date="2015-04" db="EMBL/GenBank/DDBJ databases">
        <title>Buchnera aphidicola assembly.</title>
        <authorList>
            <person name="Zhang Y."/>
        </authorList>
    </citation>
    <scope>NUCLEOTIDE SEQUENCE [LARGE SCALE GENOMIC DNA]</scope>
    <source>
        <strain evidence="14 15">SC</strain>
    </source>
</reference>
<evidence type="ECO:0000313" key="14">
    <source>
        <dbReference type="EMBL" id="ANF17050.1"/>
    </source>
</evidence>
<feature type="domain" description="Aminoacyl-transfer RNA synthetases class-II family profile" evidence="13">
    <location>
        <begin position="1"/>
        <end position="356"/>
    </location>
</feature>
<evidence type="ECO:0000256" key="6">
    <source>
        <dbReference type="ARBA" id="ARBA00022741"/>
    </source>
</evidence>
<dbReference type="InterPro" id="IPR045864">
    <property type="entry name" value="aa-tRNA-synth_II/BPL/LPL"/>
</dbReference>
<dbReference type="EC" id="6.1.1.21" evidence="11"/>
<dbReference type="Gene3D" id="3.40.50.800">
    <property type="entry name" value="Anticodon-binding domain"/>
    <property type="match status" value="1"/>
</dbReference>
<keyword evidence="7 11" id="KW-0067">ATP-binding</keyword>
<evidence type="ECO:0000256" key="9">
    <source>
        <dbReference type="ARBA" id="ARBA00023146"/>
    </source>
</evidence>
<dbReference type="STRING" id="118110.XW81_01345"/>
<dbReference type="Proteomes" id="UP000077654">
    <property type="component" value="Chromosome"/>
</dbReference>
<feature type="binding site" evidence="12">
    <location>
        <position position="127"/>
    </location>
    <ligand>
        <name>L-histidine</name>
        <dbReference type="ChEBI" id="CHEBI:57595"/>
    </ligand>
</feature>
<dbReference type="InterPro" id="IPR015807">
    <property type="entry name" value="His-tRNA-ligase"/>
</dbReference>
<evidence type="ECO:0000256" key="4">
    <source>
        <dbReference type="ARBA" id="ARBA00022490"/>
    </source>
</evidence>
<gene>
    <name evidence="11 14" type="primary">hisS</name>
    <name evidence="14" type="ORF">XW81_01345</name>
</gene>
<dbReference type="Gene3D" id="3.30.930.10">
    <property type="entry name" value="Bira Bifunctional Protein, Domain 2"/>
    <property type="match status" value="1"/>
</dbReference>
<dbReference type="SUPFAM" id="SSF55681">
    <property type="entry name" value="Class II aaRS and biotin synthetases"/>
    <property type="match status" value="1"/>
</dbReference>
<dbReference type="GO" id="GO:0006427">
    <property type="term" value="P:histidyl-tRNA aminoacylation"/>
    <property type="evidence" value="ECO:0007669"/>
    <property type="project" value="UniProtKB-UniRule"/>
</dbReference>
<dbReference type="GO" id="GO:0005737">
    <property type="term" value="C:cytoplasm"/>
    <property type="evidence" value="ECO:0007669"/>
    <property type="project" value="UniProtKB-SubCell"/>
</dbReference>
<proteinExistence type="inferred from homology"/>
<feature type="binding site" evidence="12">
    <location>
        <position position="113"/>
    </location>
    <ligand>
        <name>L-histidine</name>
        <dbReference type="ChEBI" id="CHEBI:57595"/>
    </ligand>
</feature>
<name>A0A172WDI9_BUCSC</name>
<dbReference type="SUPFAM" id="SSF52954">
    <property type="entry name" value="Class II aaRS ABD-related"/>
    <property type="match status" value="1"/>
</dbReference>
<dbReference type="GO" id="GO:0005524">
    <property type="term" value="F:ATP binding"/>
    <property type="evidence" value="ECO:0007669"/>
    <property type="project" value="UniProtKB-UniRule"/>
</dbReference>
<evidence type="ECO:0000256" key="2">
    <source>
        <dbReference type="ARBA" id="ARBA00008226"/>
    </source>
</evidence>
<keyword evidence="9 11" id="KW-0030">Aminoacyl-tRNA synthetase</keyword>
<dbReference type="Pfam" id="PF03129">
    <property type="entry name" value="HGTP_anticodon"/>
    <property type="match status" value="1"/>
</dbReference>
<dbReference type="OrthoDB" id="9800814at2"/>
<comment type="subcellular location">
    <subcellularLocation>
        <location evidence="1 11">Cytoplasm</location>
    </subcellularLocation>
</comment>
<organism evidence="14 15">
    <name type="scientific">Buchnera aphidicola subsp. Schlechtendalia chinensis</name>
    <dbReference type="NCBI Taxonomy" id="118110"/>
    <lineage>
        <taxon>Bacteria</taxon>
        <taxon>Pseudomonadati</taxon>
        <taxon>Pseudomonadota</taxon>
        <taxon>Gammaproteobacteria</taxon>
        <taxon>Enterobacterales</taxon>
        <taxon>Erwiniaceae</taxon>
        <taxon>Buchnera</taxon>
    </lineage>
</organism>
<dbReference type="EMBL" id="CP011299">
    <property type="protein sequence ID" value="ANF17050.1"/>
    <property type="molecule type" value="Genomic_DNA"/>
</dbReference>
<evidence type="ECO:0000313" key="15">
    <source>
        <dbReference type="Proteomes" id="UP000077654"/>
    </source>
</evidence>
<keyword evidence="15" id="KW-1185">Reference proteome</keyword>
<dbReference type="InterPro" id="IPR036621">
    <property type="entry name" value="Anticodon-bd_dom_sf"/>
</dbReference>
<sequence length="428" mass="50334">MNQIIQSVKGMHDYVPKDVNIWQCVEKILFNILDSYNYQEIRFPIIERTELFKHGIGSITDIIEKEMYSFKDKNSNSLTLRPEGTVGCMRSCIKNGLLRNSEQKLWYLGPMFRYEKPQFGRYRQFHQLGIEYFGLSSPHADLEIVMLIQRIWKVLKISHFVKLELNTIGSINTRSHYKKLLYLYFKRHESLLDTDCKRRLYTNPLRILDSKNSNIQELINCAPSLINYIDDDSLKHFEKLCKYMDEVGISYITNYQLVRGLDYYNNTVFEWTIDTLKSKSTICAGGRYDYLSNFLKIPSVPAVGCAIGMERLIMVLKSYNKFLEIKNVVDIFIIFLKKSIELRAIQLSENIRTELPCKKVQVNFSQSSINKQFRKANKLGARIVLLLGSIEEKNKTILIKDLKFKKQKISLFENVIHELKLFFEKHYL</sequence>
<evidence type="ECO:0000256" key="7">
    <source>
        <dbReference type="ARBA" id="ARBA00022840"/>
    </source>
</evidence>
<dbReference type="CDD" id="cd00773">
    <property type="entry name" value="HisRS-like_core"/>
    <property type="match status" value="1"/>
</dbReference>
<keyword evidence="6 11" id="KW-0547">Nucleotide-binding</keyword>
<dbReference type="InterPro" id="IPR004516">
    <property type="entry name" value="HisRS/HisZ"/>
</dbReference>
<dbReference type="PANTHER" id="PTHR43707:SF1">
    <property type="entry name" value="HISTIDINE--TRNA LIGASE, MITOCHONDRIAL-RELATED"/>
    <property type="match status" value="1"/>
</dbReference>
<evidence type="ECO:0000256" key="11">
    <source>
        <dbReference type="HAMAP-Rule" id="MF_00127"/>
    </source>
</evidence>
<dbReference type="FunFam" id="3.30.930.10:FF:000005">
    <property type="entry name" value="Histidine--tRNA ligase"/>
    <property type="match status" value="1"/>
</dbReference>
<evidence type="ECO:0000256" key="1">
    <source>
        <dbReference type="ARBA" id="ARBA00004496"/>
    </source>
</evidence>
<accession>A0A172WDI9</accession>
<comment type="catalytic activity">
    <reaction evidence="10 11">
        <text>tRNA(His) + L-histidine + ATP = L-histidyl-tRNA(His) + AMP + diphosphate + H(+)</text>
        <dbReference type="Rhea" id="RHEA:17313"/>
        <dbReference type="Rhea" id="RHEA-COMP:9665"/>
        <dbReference type="Rhea" id="RHEA-COMP:9689"/>
        <dbReference type="ChEBI" id="CHEBI:15378"/>
        <dbReference type="ChEBI" id="CHEBI:30616"/>
        <dbReference type="ChEBI" id="CHEBI:33019"/>
        <dbReference type="ChEBI" id="CHEBI:57595"/>
        <dbReference type="ChEBI" id="CHEBI:78442"/>
        <dbReference type="ChEBI" id="CHEBI:78527"/>
        <dbReference type="ChEBI" id="CHEBI:456215"/>
        <dbReference type="EC" id="6.1.1.21"/>
    </reaction>
</comment>
<evidence type="ECO:0000259" key="13">
    <source>
        <dbReference type="PROSITE" id="PS50862"/>
    </source>
</evidence>
<feature type="binding site" evidence="12">
    <location>
        <position position="131"/>
    </location>
    <ligand>
        <name>L-histidine</name>
        <dbReference type="ChEBI" id="CHEBI:57595"/>
    </ligand>
</feature>
<evidence type="ECO:0000256" key="8">
    <source>
        <dbReference type="ARBA" id="ARBA00022917"/>
    </source>
</evidence>
<dbReference type="Pfam" id="PF13393">
    <property type="entry name" value="tRNA-synt_His"/>
    <property type="match status" value="1"/>
</dbReference>
<dbReference type="PANTHER" id="PTHR43707">
    <property type="entry name" value="HISTIDYL-TRNA SYNTHETASE"/>
    <property type="match status" value="1"/>
</dbReference>
<dbReference type="RefSeq" id="WP_075474169.1">
    <property type="nucleotide sequence ID" value="NZ_CP011299.1"/>
</dbReference>
<evidence type="ECO:0000256" key="5">
    <source>
        <dbReference type="ARBA" id="ARBA00022598"/>
    </source>
</evidence>
<keyword evidence="8 11" id="KW-0648">Protein biosynthesis</keyword>
<feature type="binding site" evidence="12">
    <location>
        <begin position="83"/>
        <end position="85"/>
    </location>
    <ligand>
        <name>L-histidine</name>
        <dbReference type="ChEBI" id="CHEBI:57595"/>
    </ligand>
</feature>
<dbReference type="AlphaFoldDB" id="A0A172WDI9"/>
<keyword evidence="5 11" id="KW-0436">Ligase</keyword>
<dbReference type="GO" id="GO:0004821">
    <property type="term" value="F:histidine-tRNA ligase activity"/>
    <property type="evidence" value="ECO:0007669"/>
    <property type="project" value="UniProtKB-UniRule"/>
</dbReference>
<evidence type="ECO:0000256" key="10">
    <source>
        <dbReference type="ARBA" id="ARBA00047639"/>
    </source>
</evidence>
<dbReference type="PIRSF" id="PIRSF001549">
    <property type="entry name" value="His-tRNA_synth"/>
    <property type="match status" value="1"/>
</dbReference>
<evidence type="ECO:0000256" key="12">
    <source>
        <dbReference type="PIRSR" id="PIRSR001549-1"/>
    </source>
</evidence>
<keyword evidence="4 11" id="KW-0963">Cytoplasm</keyword>
<dbReference type="PATRIC" id="fig|118110.3.peg.269"/>
<dbReference type="PROSITE" id="PS50862">
    <property type="entry name" value="AA_TRNA_LIGASE_II"/>
    <property type="match status" value="1"/>
</dbReference>
<comment type="subunit">
    <text evidence="3 11">Homodimer.</text>
</comment>
<feature type="binding site" evidence="12">
    <location>
        <position position="259"/>
    </location>
    <ligand>
        <name>L-histidine</name>
        <dbReference type="ChEBI" id="CHEBI:57595"/>
    </ligand>
</feature>
<dbReference type="NCBIfam" id="TIGR00442">
    <property type="entry name" value="hisS"/>
    <property type="match status" value="1"/>
</dbReference>
<feature type="binding site" evidence="12">
    <location>
        <begin position="263"/>
        <end position="264"/>
    </location>
    <ligand>
        <name>L-histidine</name>
        <dbReference type="ChEBI" id="CHEBI:57595"/>
    </ligand>
</feature>
<dbReference type="HAMAP" id="MF_00127">
    <property type="entry name" value="His_tRNA_synth"/>
    <property type="match status" value="1"/>
</dbReference>
<protein>
    <recommendedName>
        <fullName evidence="11">Histidine--tRNA ligase</fullName>
        <ecNumber evidence="11">6.1.1.21</ecNumber>
    </recommendedName>
    <alternativeName>
        <fullName evidence="11">Histidyl-tRNA synthetase</fullName>
        <shortName evidence="11">HisRS</shortName>
    </alternativeName>
</protein>
<dbReference type="InterPro" id="IPR004154">
    <property type="entry name" value="Anticodon-bd"/>
</dbReference>
<comment type="similarity">
    <text evidence="2 11">Belongs to the class-II aminoacyl-tRNA synthetase family.</text>
</comment>
<dbReference type="InterPro" id="IPR041715">
    <property type="entry name" value="HisRS-like_core"/>
</dbReference>
<dbReference type="InterPro" id="IPR006195">
    <property type="entry name" value="aa-tRNA-synth_II"/>
</dbReference>
<evidence type="ECO:0000256" key="3">
    <source>
        <dbReference type="ARBA" id="ARBA00011738"/>
    </source>
</evidence>